<dbReference type="AlphaFoldDB" id="A0A6A4C0N4"/>
<dbReference type="EMBL" id="QXGE01002264">
    <property type="protein sequence ID" value="KAE9283393.1"/>
    <property type="molecule type" value="Genomic_DNA"/>
</dbReference>
<dbReference type="EMBL" id="QXGA01002300">
    <property type="protein sequence ID" value="KAE9100208.1"/>
    <property type="molecule type" value="Genomic_DNA"/>
</dbReference>
<dbReference type="Proteomes" id="UP000440367">
    <property type="component" value="Unassembled WGS sequence"/>
</dbReference>
<feature type="chain" id="PRO_5036167207" description="RxLR effector protein" evidence="1">
    <location>
        <begin position="21"/>
        <end position="169"/>
    </location>
</feature>
<feature type="signal peptide" evidence="1">
    <location>
        <begin position="1"/>
        <end position="20"/>
    </location>
</feature>
<accession>A0A6A4C0N4</accession>
<evidence type="ECO:0000313" key="9">
    <source>
        <dbReference type="Proteomes" id="UP000437068"/>
    </source>
</evidence>
<keyword evidence="1" id="KW-0732">Signal</keyword>
<evidence type="ECO:0000256" key="1">
    <source>
        <dbReference type="SAM" id="SignalP"/>
    </source>
</evidence>
<proteinExistence type="predicted"/>
<evidence type="ECO:0000313" key="13">
    <source>
        <dbReference type="Proteomes" id="UP000476176"/>
    </source>
</evidence>
<comment type="caution">
    <text evidence="7">The sequence shown here is derived from an EMBL/GenBank/DDBJ whole genome shotgun (WGS) entry which is preliminary data.</text>
</comment>
<name>A0A6A4C0N4_9STRA</name>
<dbReference type="Proteomes" id="UP000437068">
    <property type="component" value="Unassembled WGS sequence"/>
</dbReference>
<evidence type="ECO:0008006" key="14">
    <source>
        <dbReference type="Google" id="ProtNLM"/>
    </source>
</evidence>
<evidence type="ECO:0000313" key="12">
    <source>
        <dbReference type="Proteomes" id="UP000460718"/>
    </source>
</evidence>
<dbReference type="Proteomes" id="UP000429523">
    <property type="component" value="Unassembled WGS sequence"/>
</dbReference>
<dbReference type="Proteomes" id="UP000476176">
    <property type="component" value="Unassembled WGS sequence"/>
</dbReference>
<dbReference type="PROSITE" id="PS51257">
    <property type="entry name" value="PROKAR_LIPOPROTEIN"/>
    <property type="match status" value="1"/>
</dbReference>
<sequence length="169" mass="17878">MPSLRIIAVVAAMAFGLSVASTSSSCSGQQQQQQMQAQIAAIRASLESDAASSSKASSVPLSCKSALTYDLSAASEDDGEHCANDCVVWVKEVVGVSACGDEEMLTYQRRMAAYLSQCNEHRKVRLQETDGVEHSSRLRGLAAGIPETQQLGVKGLMDALLVVTLNNAL</sequence>
<evidence type="ECO:0000313" key="11">
    <source>
        <dbReference type="Proteomes" id="UP000440732"/>
    </source>
</evidence>
<evidence type="ECO:0000313" key="7">
    <source>
        <dbReference type="EMBL" id="KAE9283393.1"/>
    </source>
</evidence>
<dbReference type="EMBL" id="QXFW01000555">
    <property type="protein sequence ID" value="KAE9008820.1"/>
    <property type="molecule type" value="Genomic_DNA"/>
</dbReference>
<dbReference type="EMBL" id="QXGD01000656">
    <property type="protein sequence ID" value="KAE9229923.1"/>
    <property type="molecule type" value="Genomic_DNA"/>
</dbReference>
<reference evidence="8 9" key="1">
    <citation type="submission" date="2018-08" db="EMBL/GenBank/DDBJ databases">
        <title>Genomic investigation of the strawberry pathogen Phytophthora fragariae indicates pathogenicity is determined by transcriptional variation in three key races.</title>
        <authorList>
            <person name="Adams T.M."/>
            <person name="Armitage A.D."/>
            <person name="Sobczyk M.K."/>
            <person name="Bates H.J."/>
            <person name="Dunwell J.M."/>
            <person name="Nellist C.F."/>
            <person name="Harrison R.J."/>
        </authorList>
    </citation>
    <scope>NUCLEOTIDE SEQUENCE [LARGE SCALE GENOMIC DNA]</scope>
    <source>
        <strain evidence="7 9">A4</strain>
        <strain evidence="5 10">BC-1</strain>
        <strain evidence="6 13">BC-23</strain>
        <strain evidence="4 11">NOV-5</strain>
        <strain evidence="2 8">NOV-9</strain>
        <strain evidence="3 12">SCRP245</strain>
    </source>
</reference>
<dbReference type="EMBL" id="QXGF01000505">
    <property type="protein sequence ID" value="KAE8939211.1"/>
    <property type="molecule type" value="Genomic_DNA"/>
</dbReference>
<evidence type="ECO:0000313" key="3">
    <source>
        <dbReference type="EMBL" id="KAE9008820.1"/>
    </source>
</evidence>
<protein>
    <recommendedName>
        <fullName evidence="14">RxLR effector protein</fullName>
    </recommendedName>
</protein>
<evidence type="ECO:0000313" key="5">
    <source>
        <dbReference type="EMBL" id="KAE9229923.1"/>
    </source>
</evidence>
<evidence type="ECO:0000313" key="6">
    <source>
        <dbReference type="EMBL" id="KAE9232481.1"/>
    </source>
</evidence>
<dbReference type="EMBL" id="QXGC01000498">
    <property type="protein sequence ID" value="KAE9232481.1"/>
    <property type="molecule type" value="Genomic_DNA"/>
</dbReference>
<gene>
    <name evidence="7" type="ORF">PF001_g22868</name>
    <name evidence="5" type="ORF">PF002_g13161</name>
    <name evidence="6" type="ORF">PF004_g9894</name>
    <name evidence="4" type="ORF">PF006_g22953</name>
    <name evidence="2" type="ORF">PF009_g10933</name>
    <name evidence="3" type="ORF">PF011_g10548</name>
</gene>
<evidence type="ECO:0000313" key="8">
    <source>
        <dbReference type="Proteomes" id="UP000429523"/>
    </source>
</evidence>
<dbReference type="Proteomes" id="UP000440732">
    <property type="component" value="Unassembled WGS sequence"/>
</dbReference>
<organism evidence="7 9">
    <name type="scientific">Phytophthora fragariae</name>
    <dbReference type="NCBI Taxonomy" id="53985"/>
    <lineage>
        <taxon>Eukaryota</taxon>
        <taxon>Sar</taxon>
        <taxon>Stramenopiles</taxon>
        <taxon>Oomycota</taxon>
        <taxon>Peronosporomycetes</taxon>
        <taxon>Peronosporales</taxon>
        <taxon>Peronosporaceae</taxon>
        <taxon>Phytophthora</taxon>
    </lineage>
</organism>
<evidence type="ECO:0000313" key="10">
    <source>
        <dbReference type="Proteomes" id="UP000440367"/>
    </source>
</evidence>
<evidence type="ECO:0000313" key="4">
    <source>
        <dbReference type="EMBL" id="KAE9100208.1"/>
    </source>
</evidence>
<evidence type="ECO:0000313" key="2">
    <source>
        <dbReference type="EMBL" id="KAE8939211.1"/>
    </source>
</evidence>
<dbReference type="Proteomes" id="UP000460718">
    <property type="component" value="Unassembled WGS sequence"/>
</dbReference>